<dbReference type="InterPro" id="IPR023387">
    <property type="entry name" value="DUF1653-like_dom"/>
</dbReference>
<keyword evidence="3" id="KW-1185">Reference proteome</keyword>
<dbReference type="Gene3D" id="2.30.30.320">
    <property type="entry name" value="DUF1653-like domain"/>
    <property type="match status" value="1"/>
</dbReference>
<evidence type="ECO:0000313" key="3">
    <source>
        <dbReference type="Proteomes" id="UP000294887"/>
    </source>
</evidence>
<dbReference type="OrthoDB" id="371169at2"/>
<gene>
    <name evidence="2" type="ORF">EV695_2329</name>
</gene>
<dbReference type="InterPro" id="IPR037135">
    <property type="entry name" value="DUF1653-like_dom_sf"/>
</dbReference>
<dbReference type="AlphaFoldDB" id="A0A4R1F5C4"/>
<dbReference type="RefSeq" id="WP_131906059.1">
    <property type="nucleotide sequence ID" value="NZ_BAAAFU010000004.1"/>
</dbReference>
<feature type="domain" description="DUF1653" evidence="1">
    <location>
        <begin position="7"/>
        <end position="71"/>
    </location>
</feature>
<evidence type="ECO:0000259" key="1">
    <source>
        <dbReference type="Pfam" id="PF07866"/>
    </source>
</evidence>
<dbReference type="EMBL" id="SMFQ01000003">
    <property type="protein sequence ID" value="TCJ87814.1"/>
    <property type="molecule type" value="Genomic_DNA"/>
</dbReference>
<sequence length="75" mass="8916">MKHLKPGKYKHYKGGEYEVISLARHSETMEVMAIYKPLYPLEEGELETWVRPVEMFYDEIELQGETVLRFTFMGD</sequence>
<organism evidence="2 3">
    <name type="scientific">Cocleimonas flava</name>
    <dbReference type="NCBI Taxonomy" id="634765"/>
    <lineage>
        <taxon>Bacteria</taxon>
        <taxon>Pseudomonadati</taxon>
        <taxon>Pseudomonadota</taxon>
        <taxon>Gammaproteobacteria</taxon>
        <taxon>Thiotrichales</taxon>
        <taxon>Thiotrichaceae</taxon>
        <taxon>Cocleimonas</taxon>
    </lineage>
</organism>
<dbReference type="Proteomes" id="UP000294887">
    <property type="component" value="Unassembled WGS sequence"/>
</dbReference>
<proteinExistence type="predicted"/>
<comment type="caution">
    <text evidence="2">The sequence shown here is derived from an EMBL/GenBank/DDBJ whole genome shotgun (WGS) entry which is preliminary data.</text>
</comment>
<evidence type="ECO:0000313" key="2">
    <source>
        <dbReference type="EMBL" id="TCJ87814.1"/>
    </source>
</evidence>
<protein>
    <submittedName>
        <fullName evidence="2">Uncharacterized protein DUF1653</fullName>
    </submittedName>
</protein>
<dbReference type="Pfam" id="PF07866">
    <property type="entry name" value="DUF1653"/>
    <property type="match status" value="1"/>
</dbReference>
<accession>A0A4R1F5C4</accession>
<name>A0A4R1F5C4_9GAMM</name>
<reference evidence="2 3" key="1">
    <citation type="submission" date="2019-03" db="EMBL/GenBank/DDBJ databases">
        <title>Genomic Encyclopedia of Type Strains, Phase IV (KMG-IV): sequencing the most valuable type-strain genomes for metagenomic binning, comparative biology and taxonomic classification.</title>
        <authorList>
            <person name="Goeker M."/>
        </authorList>
    </citation>
    <scope>NUCLEOTIDE SEQUENCE [LARGE SCALE GENOMIC DNA]</scope>
    <source>
        <strain evidence="2 3">DSM 24830</strain>
    </source>
</reference>